<evidence type="ECO:0000313" key="8">
    <source>
        <dbReference type="Proteomes" id="UP001056384"/>
    </source>
</evidence>
<evidence type="ECO:0000256" key="4">
    <source>
        <dbReference type="PROSITE-ProRule" id="PRU00175"/>
    </source>
</evidence>
<evidence type="ECO:0000256" key="1">
    <source>
        <dbReference type="ARBA" id="ARBA00022723"/>
    </source>
</evidence>
<keyword evidence="2 4" id="KW-0863">Zinc-finger</keyword>
<dbReference type="PROSITE" id="PS00518">
    <property type="entry name" value="ZF_RING_1"/>
    <property type="match status" value="1"/>
</dbReference>
<reference evidence="7" key="1">
    <citation type="submission" date="2022-06" db="EMBL/GenBank/DDBJ databases">
        <title>Complete genome sequences of two strains of the flax pathogen Septoria linicola.</title>
        <authorList>
            <person name="Lapalu N."/>
            <person name="Simon A."/>
            <person name="Demenou B."/>
            <person name="Paumier D."/>
            <person name="Guillot M.-P."/>
            <person name="Gout L."/>
            <person name="Valade R."/>
        </authorList>
    </citation>
    <scope>NUCLEOTIDE SEQUENCE</scope>
    <source>
        <strain evidence="7">SE15195</strain>
    </source>
</reference>
<dbReference type="InterPro" id="IPR013083">
    <property type="entry name" value="Znf_RING/FYVE/PHD"/>
</dbReference>
<dbReference type="AlphaFoldDB" id="A0A9Q9AI27"/>
<protein>
    <submittedName>
        <fullName evidence="7">Zinc finger, RING-type</fullName>
    </submittedName>
</protein>
<feature type="compositionally biased region" description="Basic residues" evidence="5">
    <location>
        <begin position="44"/>
        <end position="53"/>
    </location>
</feature>
<dbReference type="PANTHER" id="PTHR47094:SF1">
    <property type="entry name" value="RING-TYPE E3 UBIQUITIN TRANSFERASE"/>
    <property type="match status" value="1"/>
</dbReference>
<gene>
    <name evidence="7" type="ORF">Slin15195_G029610</name>
</gene>
<dbReference type="GO" id="GO:0140082">
    <property type="term" value="F:SUMO-ubiquitin ligase activity"/>
    <property type="evidence" value="ECO:0007669"/>
    <property type="project" value="TreeGrafter"/>
</dbReference>
<dbReference type="InterPro" id="IPR017907">
    <property type="entry name" value="Znf_RING_CS"/>
</dbReference>
<keyword evidence="8" id="KW-1185">Reference proteome</keyword>
<dbReference type="Pfam" id="PF13445">
    <property type="entry name" value="zf-RING_UBOX"/>
    <property type="match status" value="1"/>
</dbReference>
<dbReference type="InterPro" id="IPR001841">
    <property type="entry name" value="Znf_RING"/>
</dbReference>
<feature type="domain" description="RING-type" evidence="6">
    <location>
        <begin position="212"/>
        <end position="258"/>
    </location>
</feature>
<evidence type="ECO:0000256" key="3">
    <source>
        <dbReference type="ARBA" id="ARBA00022833"/>
    </source>
</evidence>
<dbReference type="GO" id="GO:0008270">
    <property type="term" value="F:zinc ion binding"/>
    <property type="evidence" value="ECO:0007669"/>
    <property type="project" value="UniProtKB-KW"/>
</dbReference>
<dbReference type="GO" id="GO:0032183">
    <property type="term" value="F:SUMO binding"/>
    <property type="evidence" value="ECO:0007669"/>
    <property type="project" value="TreeGrafter"/>
</dbReference>
<dbReference type="Proteomes" id="UP001056384">
    <property type="component" value="Chromosome 2"/>
</dbReference>
<dbReference type="Gene3D" id="3.30.40.10">
    <property type="entry name" value="Zinc/RING finger domain, C3HC4 (zinc finger)"/>
    <property type="match status" value="1"/>
</dbReference>
<feature type="compositionally biased region" description="Acidic residues" evidence="5">
    <location>
        <begin position="103"/>
        <end position="114"/>
    </location>
</feature>
<evidence type="ECO:0000256" key="5">
    <source>
        <dbReference type="SAM" id="MobiDB-lite"/>
    </source>
</evidence>
<evidence type="ECO:0000256" key="2">
    <source>
        <dbReference type="ARBA" id="ARBA00022771"/>
    </source>
</evidence>
<keyword evidence="3" id="KW-0862">Zinc</keyword>
<dbReference type="InterPro" id="IPR027370">
    <property type="entry name" value="Znf-RING_euk"/>
</dbReference>
<dbReference type="GO" id="GO:0061630">
    <property type="term" value="F:ubiquitin protein ligase activity"/>
    <property type="evidence" value="ECO:0007669"/>
    <property type="project" value="InterPro"/>
</dbReference>
<keyword evidence="1" id="KW-0479">Metal-binding</keyword>
<organism evidence="7 8">
    <name type="scientific">Septoria linicola</name>
    <dbReference type="NCBI Taxonomy" id="215465"/>
    <lineage>
        <taxon>Eukaryota</taxon>
        <taxon>Fungi</taxon>
        <taxon>Dikarya</taxon>
        <taxon>Ascomycota</taxon>
        <taxon>Pezizomycotina</taxon>
        <taxon>Dothideomycetes</taxon>
        <taxon>Dothideomycetidae</taxon>
        <taxon>Mycosphaerellales</taxon>
        <taxon>Mycosphaerellaceae</taxon>
        <taxon>Septoria</taxon>
    </lineage>
</organism>
<feature type="region of interest" description="Disordered" evidence="5">
    <location>
        <begin position="19"/>
        <end position="187"/>
    </location>
</feature>
<dbReference type="SUPFAM" id="SSF57850">
    <property type="entry name" value="RING/U-box"/>
    <property type="match status" value="1"/>
</dbReference>
<dbReference type="GO" id="GO:0006511">
    <property type="term" value="P:ubiquitin-dependent protein catabolic process"/>
    <property type="evidence" value="ECO:0007669"/>
    <property type="project" value="TreeGrafter"/>
</dbReference>
<dbReference type="InterPro" id="IPR049627">
    <property type="entry name" value="SLX8"/>
</dbReference>
<sequence length="290" mass="32485">MSWDFSSVDDVNSDDFLYMYGELEREEEEEEGHEGSMLSGGRSDHRHAAHGHALRNNGTITRPARIRSVVDLNHDNPSTRSSAAAVFTPTSHDSHEFVTLQDTDSDDDDSDDDQMAPRRRRQPSAIVDLTEGSPDPARQSKRKRSTDNASSTGDARAKRRRASAEEIEEIDLSNEAPSGEEELLQTQQQEAIRVQQQALENSAPQRIGKRQCIICLENFTNCTATACGHFFCHECLMQALIAAARNSDRQTGSCPVCRKSLSQKKKGDVLPIAFMTKKEYDQRYKDQPRA</sequence>
<accession>A0A9Q9AI27</accession>
<dbReference type="PROSITE" id="PS50089">
    <property type="entry name" value="ZF_RING_2"/>
    <property type="match status" value="1"/>
</dbReference>
<feature type="compositionally biased region" description="Acidic residues" evidence="5">
    <location>
        <begin position="165"/>
        <end position="183"/>
    </location>
</feature>
<dbReference type="GO" id="GO:0033768">
    <property type="term" value="C:SUMO-targeted ubiquitin ligase complex"/>
    <property type="evidence" value="ECO:0007669"/>
    <property type="project" value="TreeGrafter"/>
</dbReference>
<evidence type="ECO:0000313" key="7">
    <source>
        <dbReference type="EMBL" id="USW49642.1"/>
    </source>
</evidence>
<dbReference type="PANTHER" id="PTHR47094">
    <property type="entry name" value="ELFLESS, ISOFORM B"/>
    <property type="match status" value="1"/>
</dbReference>
<proteinExistence type="predicted"/>
<dbReference type="EMBL" id="CP099419">
    <property type="protein sequence ID" value="USW49642.1"/>
    <property type="molecule type" value="Genomic_DNA"/>
</dbReference>
<evidence type="ECO:0000259" key="6">
    <source>
        <dbReference type="PROSITE" id="PS50089"/>
    </source>
</evidence>
<dbReference type="SMART" id="SM00184">
    <property type="entry name" value="RING"/>
    <property type="match status" value="1"/>
</dbReference>
<dbReference type="OrthoDB" id="6270329at2759"/>
<name>A0A9Q9AI27_9PEZI</name>